<dbReference type="Gene3D" id="1.10.150.20">
    <property type="entry name" value="5' to 3' exonuclease, C-terminal subdomain"/>
    <property type="match status" value="1"/>
</dbReference>
<comment type="caution">
    <text evidence="3">The sequence shown here is derived from an EMBL/GenBank/DDBJ whole genome shotgun (WGS) entry which is preliminary data.</text>
</comment>
<feature type="domain" description="TfoX C-terminal" evidence="2">
    <location>
        <begin position="119"/>
        <end position="192"/>
    </location>
</feature>
<dbReference type="Gene3D" id="3.30.1460.30">
    <property type="entry name" value="YgaC/TfoX-N like chaperone"/>
    <property type="match status" value="1"/>
</dbReference>
<dbReference type="InterPro" id="IPR007077">
    <property type="entry name" value="TfoX_C"/>
</dbReference>
<evidence type="ECO:0000259" key="2">
    <source>
        <dbReference type="Pfam" id="PF04994"/>
    </source>
</evidence>
<dbReference type="PANTHER" id="PTHR36121">
    <property type="entry name" value="PROTEIN SXY"/>
    <property type="match status" value="1"/>
</dbReference>
<reference evidence="4" key="1">
    <citation type="journal article" date="2019" name="Int. J. Syst. Evol. Microbiol.">
        <title>The Global Catalogue of Microorganisms (GCM) 10K type strain sequencing project: providing services to taxonomists for standard genome sequencing and annotation.</title>
        <authorList>
            <consortium name="The Broad Institute Genomics Platform"/>
            <consortium name="The Broad Institute Genome Sequencing Center for Infectious Disease"/>
            <person name="Wu L."/>
            <person name="Ma J."/>
        </authorList>
    </citation>
    <scope>NUCLEOTIDE SEQUENCE [LARGE SCALE GENOMIC DNA]</scope>
    <source>
        <strain evidence="4">CCUG 61707</strain>
    </source>
</reference>
<keyword evidence="4" id="KW-1185">Reference proteome</keyword>
<evidence type="ECO:0000259" key="1">
    <source>
        <dbReference type="Pfam" id="PF04993"/>
    </source>
</evidence>
<dbReference type="Pfam" id="PF04993">
    <property type="entry name" value="TfoX_N"/>
    <property type="match status" value="1"/>
</dbReference>
<gene>
    <name evidence="3" type="ORF">ACFQ02_07300</name>
</gene>
<sequence length="218" mass="24577">MSKTEKNTLEIRKILSELIGEVTAKGLFTGYGIFYGGDMFGLYQNNRFYLRAEQDFAKSLEEQGAVSYSDIAMSSKLNISNYYRLPASILQDKERYKAVLILSIQQIKSQKLANALAKKSRIKELPNLTIKHERLLAKINIRTVMGLKAVGAANCYVRLKKLGISVNITFFFNLTAALLNKNTILLSKEECKEAIETLNRTLRDAGLRPVVNSIDFIN</sequence>
<dbReference type="InterPro" id="IPR026256">
    <property type="entry name" value="TfoX-like_gammaprotbact"/>
</dbReference>
<dbReference type="InterPro" id="IPR007076">
    <property type="entry name" value="TfoX_N"/>
</dbReference>
<organism evidence="3 4">
    <name type="scientific">Seminibacterium arietis</name>
    <dbReference type="NCBI Taxonomy" id="1173502"/>
    <lineage>
        <taxon>Bacteria</taxon>
        <taxon>Pseudomonadati</taxon>
        <taxon>Pseudomonadota</taxon>
        <taxon>Gammaproteobacteria</taxon>
        <taxon>Pasteurellales</taxon>
        <taxon>Pasteurellaceae</taxon>
        <taxon>Seminibacterium</taxon>
    </lineage>
</organism>
<dbReference type="RefSeq" id="WP_380821183.1">
    <property type="nucleotide sequence ID" value="NZ_JBHTJN010000012.1"/>
</dbReference>
<proteinExistence type="predicted"/>
<name>A0ABW3IAF9_9PAST</name>
<dbReference type="Proteomes" id="UP001596996">
    <property type="component" value="Unassembled WGS sequence"/>
</dbReference>
<feature type="domain" description="TfoX N-terminal" evidence="1">
    <location>
        <begin position="15"/>
        <end position="106"/>
    </location>
</feature>
<dbReference type="PANTHER" id="PTHR36121:SF1">
    <property type="entry name" value="PROTEIN SXY"/>
    <property type="match status" value="1"/>
</dbReference>
<dbReference type="EMBL" id="JBHTJN010000012">
    <property type="protein sequence ID" value="MFD0966642.1"/>
    <property type="molecule type" value="Genomic_DNA"/>
</dbReference>
<dbReference type="InterPro" id="IPR047525">
    <property type="entry name" value="TfoX-like"/>
</dbReference>
<evidence type="ECO:0000313" key="4">
    <source>
        <dbReference type="Proteomes" id="UP001596996"/>
    </source>
</evidence>
<dbReference type="SUPFAM" id="SSF159894">
    <property type="entry name" value="YgaC/TfoX-N like"/>
    <property type="match status" value="1"/>
</dbReference>
<dbReference type="Pfam" id="PF04994">
    <property type="entry name" value="TfoX_C"/>
    <property type="match status" value="1"/>
</dbReference>
<protein>
    <submittedName>
        <fullName evidence="3">TfoX/Sxy family DNA transformation protein</fullName>
    </submittedName>
</protein>
<evidence type="ECO:0000313" key="3">
    <source>
        <dbReference type="EMBL" id="MFD0966642.1"/>
    </source>
</evidence>
<accession>A0ABW3IAF9</accession>
<dbReference type="PIRSF" id="PIRSF028788">
    <property type="entry name" value="TfoX_Sxy"/>
    <property type="match status" value="1"/>
</dbReference>